<dbReference type="AlphaFoldDB" id="A0A0D6JIU7"/>
<accession>A0A0D6JIU7</accession>
<gene>
    <name evidence="2" type="ORF">YBN1229_v1_3304</name>
</gene>
<feature type="chain" id="PRO_5002306319" evidence="1">
    <location>
        <begin position="25"/>
        <end position="88"/>
    </location>
</feature>
<dbReference type="EMBL" id="LN829119">
    <property type="protein sequence ID" value="CPR21871.1"/>
    <property type="molecule type" value="Genomic_DNA"/>
</dbReference>
<keyword evidence="3" id="KW-1185">Reference proteome</keyword>
<organism evidence="2 3">
    <name type="scientific">Candidatus Filomicrobium marinum</name>
    <dbReference type="NCBI Taxonomy" id="1608628"/>
    <lineage>
        <taxon>Bacteria</taxon>
        <taxon>Pseudomonadati</taxon>
        <taxon>Pseudomonadota</taxon>
        <taxon>Alphaproteobacteria</taxon>
        <taxon>Hyphomicrobiales</taxon>
        <taxon>Hyphomicrobiaceae</taxon>
        <taxon>Filomicrobium</taxon>
    </lineage>
</organism>
<proteinExistence type="predicted"/>
<dbReference type="Proteomes" id="UP000033187">
    <property type="component" value="Chromosome 1"/>
</dbReference>
<feature type="signal peptide" evidence="1">
    <location>
        <begin position="1"/>
        <end position="24"/>
    </location>
</feature>
<sequence>MRVVSAVVAAAVFMALMPTSAVMGAEGEARSMKSWPSPTRSAGKDEKVCKYKFPNGEKTVWVCDKSVPCCAWDEIQYVKCGTTFTGCL</sequence>
<evidence type="ECO:0000313" key="2">
    <source>
        <dbReference type="EMBL" id="CPR21871.1"/>
    </source>
</evidence>
<reference evidence="3" key="1">
    <citation type="submission" date="2015-02" db="EMBL/GenBank/DDBJ databases">
        <authorList>
            <person name="Chooi Y.-H."/>
        </authorList>
    </citation>
    <scope>NUCLEOTIDE SEQUENCE [LARGE SCALE GENOMIC DNA]</scope>
    <source>
        <strain evidence="3">strain Y</strain>
    </source>
</reference>
<name>A0A0D6JIU7_9HYPH</name>
<evidence type="ECO:0000256" key="1">
    <source>
        <dbReference type="SAM" id="SignalP"/>
    </source>
</evidence>
<keyword evidence="1" id="KW-0732">Signal</keyword>
<evidence type="ECO:0000313" key="3">
    <source>
        <dbReference type="Proteomes" id="UP000033187"/>
    </source>
</evidence>
<dbReference type="KEGG" id="fiy:BN1229_v1_3304"/>
<dbReference type="RefSeq" id="WP_046478461.1">
    <property type="nucleotide sequence ID" value="NZ_LN829118.1"/>
</dbReference>
<protein>
    <submittedName>
        <fullName evidence="2">Uncharacterized protein</fullName>
    </submittedName>
</protein>
<dbReference type="KEGG" id="fil:BN1229_v1_2612"/>